<keyword evidence="2" id="KW-0805">Transcription regulation</keyword>
<dbReference type="Pfam" id="PF04082">
    <property type="entry name" value="Fungal_trans"/>
    <property type="match status" value="1"/>
</dbReference>
<dbReference type="GO" id="GO:0006351">
    <property type="term" value="P:DNA-templated transcription"/>
    <property type="evidence" value="ECO:0007669"/>
    <property type="project" value="InterPro"/>
</dbReference>
<dbReference type="PROSITE" id="PS50048">
    <property type="entry name" value="ZN2_CY6_FUNGAL_2"/>
    <property type="match status" value="1"/>
</dbReference>
<dbReference type="InterPro" id="IPR036864">
    <property type="entry name" value="Zn2-C6_fun-type_DNA-bd_sf"/>
</dbReference>
<dbReference type="SUPFAM" id="SSF51905">
    <property type="entry name" value="FAD/NAD(P)-binding domain"/>
    <property type="match status" value="1"/>
</dbReference>
<dbReference type="CDD" id="cd00067">
    <property type="entry name" value="GAL4"/>
    <property type="match status" value="1"/>
</dbReference>
<dbReference type="GO" id="GO:0003677">
    <property type="term" value="F:DNA binding"/>
    <property type="evidence" value="ECO:0007669"/>
    <property type="project" value="InterPro"/>
</dbReference>
<feature type="region of interest" description="Disordered" evidence="5">
    <location>
        <begin position="234"/>
        <end position="291"/>
    </location>
</feature>
<feature type="compositionally biased region" description="Polar residues" evidence="5">
    <location>
        <begin position="118"/>
        <end position="132"/>
    </location>
</feature>
<dbReference type="Gene3D" id="3.50.50.60">
    <property type="entry name" value="FAD/NAD(P)-binding domain"/>
    <property type="match status" value="1"/>
</dbReference>
<feature type="region of interest" description="Disordered" evidence="5">
    <location>
        <begin position="1368"/>
        <end position="1409"/>
    </location>
</feature>
<evidence type="ECO:0000256" key="2">
    <source>
        <dbReference type="ARBA" id="ARBA00023015"/>
    </source>
</evidence>
<accession>A0A162XRM2</accession>
<dbReference type="OrthoDB" id="2019015at2759"/>
<evidence type="ECO:0000256" key="5">
    <source>
        <dbReference type="SAM" id="MobiDB-lite"/>
    </source>
</evidence>
<dbReference type="PANTHER" id="PTHR47424">
    <property type="entry name" value="REGULATORY PROTEIN GAL4"/>
    <property type="match status" value="1"/>
</dbReference>
<keyword evidence="7" id="KW-1185">Reference proteome</keyword>
<keyword evidence="4" id="KW-0539">Nucleus</keyword>
<dbReference type="SUPFAM" id="SSF57701">
    <property type="entry name" value="Zn2/Cys6 DNA-binding domain"/>
    <property type="match status" value="1"/>
</dbReference>
<feature type="compositionally biased region" description="Polar residues" evidence="5">
    <location>
        <begin position="234"/>
        <end position="249"/>
    </location>
</feature>
<comment type="caution">
    <text evidence="6">The sequence shown here is derived from an EMBL/GenBank/DDBJ whole genome shotgun (WGS) entry which is preliminary data.</text>
</comment>
<name>A0A162XRM2_DIDRA</name>
<dbReference type="PROSITE" id="PS00463">
    <property type="entry name" value="ZN2_CY6_FUNGAL_1"/>
    <property type="match status" value="1"/>
</dbReference>
<organism evidence="6 7">
    <name type="scientific">Didymella rabiei</name>
    <name type="common">Chickpea ascochyta blight fungus</name>
    <name type="synonym">Mycosphaerella rabiei</name>
    <dbReference type="NCBI Taxonomy" id="5454"/>
    <lineage>
        <taxon>Eukaryota</taxon>
        <taxon>Fungi</taxon>
        <taxon>Dikarya</taxon>
        <taxon>Ascomycota</taxon>
        <taxon>Pezizomycotina</taxon>
        <taxon>Dothideomycetes</taxon>
        <taxon>Pleosporomycetidae</taxon>
        <taxon>Pleosporales</taxon>
        <taxon>Pleosporineae</taxon>
        <taxon>Didymellaceae</taxon>
        <taxon>Ascochyta</taxon>
    </lineage>
</organism>
<feature type="region of interest" description="Disordered" evidence="5">
    <location>
        <begin position="105"/>
        <end position="170"/>
    </location>
</feature>
<dbReference type="SMART" id="SM00906">
    <property type="entry name" value="Fungal_trans"/>
    <property type="match status" value="1"/>
</dbReference>
<feature type="compositionally biased region" description="Basic residues" evidence="5">
    <location>
        <begin position="267"/>
        <end position="276"/>
    </location>
</feature>
<dbReference type="EMBL" id="JYNV01000290">
    <property type="protein sequence ID" value="KZM19660.1"/>
    <property type="molecule type" value="Genomic_DNA"/>
</dbReference>
<dbReference type="InterPro" id="IPR001138">
    <property type="entry name" value="Zn2Cys6_DnaBD"/>
</dbReference>
<protein>
    <submittedName>
        <fullName evidence="6">Uncharacterized protein</fullName>
    </submittedName>
</protein>
<feature type="compositionally biased region" description="Polar residues" evidence="5">
    <location>
        <begin position="140"/>
        <end position="170"/>
    </location>
</feature>
<dbReference type="CDD" id="cd12148">
    <property type="entry name" value="fungal_TF_MHR"/>
    <property type="match status" value="1"/>
</dbReference>
<dbReference type="Pfam" id="PF13450">
    <property type="entry name" value="NAD_binding_8"/>
    <property type="match status" value="1"/>
</dbReference>
<dbReference type="InterPro" id="IPR007219">
    <property type="entry name" value="XnlR_reg_dom"/>
</dbReference>
<gene>
    <name evidence="6" type="ORF">ST47_g8972</name>
</gene>
<dbReference type="PANTHER" id="PTHR47424:SF6">
    <property type="entry name" value="PROLINE UTILIZATION TRANS-ACTIVATOR"/>
    <property type="match status" value="1"/>
</dbReference>
<dbReference type="InterPro" id="IPR036188">
    <property type="entry name" value="FAD/NAD-bd_sf"/>
</dbReference>
<reference evidence="6 7" key="1">
    <citation type="journal article" date="2016" name="Sci. Rep.">
        <title>Draft genome sequencing and secretome analysis of fungal phytopathogen Ascochyta rabiei provides insight into the necrotrophic effector repertoire.</title>
        <authorList>
            <person name="Verma S."/>
            <person name="Gazara R.K."/>
            <person name="Nizam S."/>
            <person name="Parween S."/>
            <person name="Chattopadhyay D."/>
            <person name="Verma P.K."/>
        </authorList>
    </citation>
    <scope>NUCLEOTIDE SEQUENCE [LARGE SCALE GENOMIC DNA]</scope>
    <source>
        <strain evidence="6 7">ArDII</strain>
    </source>
</reference>
<sequence>MTERSRDKADPTPRKRALVSCDRCKLRRARCIRDNPDEPCADCRTNAVVCESKLPRKQRVYGSVETLSLRYRALESLVKGLFPQENVQDVSVLFKLAADRSIPMPANDDFRPADIFHNPTQQRPSQIPQQHLPTPHTGHLTLSPQTAKSSQSAGPTSSLSSTKDSQHNPFSEVQQAKHNNEELIPTRSGVPHYFGPSSSFRLATTIRGLVARCKATGGDFPTVRASGFSNSNLARRASQASYQRTSTNPSDEEYTVGGSEGRYSPSQHRKGLKRSRTQMEGTNDSWEHPNEPNVDTIGDLLPSRSLADALISAYFDHFHVYLPLFHRSMFQFRLEATYSRRSELLKDCSDTGWLICLCLVFSFGCQQLQDHDPKQAHKLRLKYLSFVKTYFRCLLMATSILNVQALVLLNVHHHTIGQKSSSWLLIGMAARMAITMGMHRDATNLEFDPIERNTRRQVWWSIYSFERILCSILGRSTVIDDREMSMKIPDAPMLEQKSMSAEFMTYAFEIVRLSYTIRQRAYFDYNTAEERTPSLAMAESLMRECSRFFATIPASLSLDYLPTLPPEQKARILLLHIYYFYTRCIVSRDFLIQKVERNIAYLEGKPLTDSEDVSRMLSLSEDCVESAHQSIRLIMEGAHLGILGHSWLDLFFVFHSVMIVCADFLARPRNHRHTAKDVERKEMVRIMLNHTREMKLAATYKILGKIAMQFASITGVAEAYGIDRESSGQTVTGLEHQAAQGLDEVSQSMTEISDIQEDWFANATTNLGLDFSHLNEGPDTLPLHADPSTYPELSPDTDHILPVANMAARAGEKKRVLIVGAGAAGMSCAHHLAEHPDKFDVTLIDAVDYCGGQAFSIPLDKERHGASWLNQGVQGGSYIFHHTLTMFARQGHHADPVNLHVSFGKDDIFWTNVFPTDLLARHQGEIKRFKRMMTFSRWFEVIFALIPIKYMFKLWRFSEEFTNTVAMPMIALFLGTGNETPNVPFIVLERLCTSPTYGLWYPPDKLSIASNMPPMVVFPKFTEFYGKWKDDLISKGVNVRLSTEVTKVVKRDKDGVIVKIVKRTPVSDGHNPNSAWVPNDPVNADRNVREETEHYDEIVLCVLADTAKRILEPSASFREKKVLGSAKFSDDITITHWDSDYMEKHYENFYDEKKAVSSLSGVDQSQRLKYAKDSFKPMYYIKMYPQDRSKLEMCFDCTNYQSQFPPEMPFDRHVFQTIYLNKHRDGHLWSSEEINKDKIIRQDWWHQLCHSWTHYLFVVPWMWLLQGRKHTRFAAAWTLINAHEVAVMSGIAAAVDLGAKYPEDLERDKFALLSFRLYYLLTYGKWYKRHATKQTKEGPGKDWASGWYGSVYRGPGVGTTDRKQWRQENGIEGEGPAYDWPVDAGARHRVDGKPGTGEGGKSSQEGLIA</sequence>
<dbReference type="Gene3D" id="4.10.240.10">
    <property type="entry name" value="Zn(2)-C6 fungal-type DNA-binding domain"/>
    <property type="match status" value="1"/>
</dbReference>
<dbReference type="GO" id="GO:0000981">
    <property type="term" value="F:DNA-binding transcription factor activity, RNA polymerase II-specific"/>
    <property type="evidence" value="ECO:0007669"/>
    <property type="project" value="InterPro"/>
</dbReference>
<keyword evidence="3" id="KW-0804">Transcription</keyword>
<evidence type="ECO:0000256" key="1">
    <source>
        <dbReference type="ARBA" id="ARBA00022723"/>
    </source>
</evidence>
<keyword evidence="1" id="KW-0479">Metal-binding</keyword>
<dbReference type="STRING" id="5454.A0A162XRM2"/>
<evidence type="ECO:0000313" key="6">
    <source>
        <dbReference type="EMBL" id="KZM19660.1"/>
    </source>
</evidence>
<evidence type="ECO:0000256" key="3">
    <source>
        <dbReference type="ARBA" id="ARBA00023163"/>
    </source>
</evidence>
<dbReference type="Proteomes" id="UP000076837">
    <property type="component" value="Unassembled WGS sequence"/>
</dbReference>
<dbReference type="GO" id="GO:0008270">
    <property type="term" value="F:zinc ion binding"/>
    <property type="evidence" value="ECO:0007669"/>
    <property type="project" value="InterPro"/>
</dbReference>
<evidence type="ECO:0000313" key="7">
    <source>
        <dbReference type="Proteomes" id="UP000076837"/>
    </source>
</evidence>
<dbReference type="InterPro" id="IPR051127">
    <property type="entry name" value="Fungal_SecMet_Regulators"/>
</dbReference>
<proteinExistence type="predicted"/>
<evidence type="ECO:0000256" key="4">
    <source>
        <dbReference type="ARBA" id="ARBA00023242"/>
    </source>
</evidence>